<reference evidence="1" key="2">
    <citation type="submission" date="2025-08" db="UniProtKB">
        <authorList>
            <consortium name="Ensembl"/>
        </authorList>
    </citation>
    <scope>IDENTIFICATION</scope>
</reference>
<dbReference type="Proteomes" id="UP000694402">
    <property type="component" value="Unassembled WGS sequence"/>
</dbReference>
<protein>
    <recommendedName>
        <fullName evidence="3">Transposable element Tc1 transposase</fullName>
    </recommendedName>
</protein>
<dbReference type="InterPro" id="IPR036397">
    <property type="entry name" value="RNaseH_sf"/>
</dbReference>
<organism evidence="1 2">
    <name type="scientific">Oncorhynchus tshawytscha</name>
    <name type="common">Chinook salmon</name>
    <name type="synonym">Salmo tshawytscha</name>
    <dbReference type="NCBI Taxonomy" id="74940"/>
    <lineage>
        <taxon>Eukaryota</taxon>
        <taxon>Metazoa</taxon>
        <taxon>Chordata</taxon>
        <taxon>Craniata</taxon>
        <taxon>Vertebrata</taxon>
        <taxon>Euteleostomi</taxon>
        <taxon>Actinopterygii</taxon>
        <taxon>Neopterygii</taxon>
        <taxon>Teleostei</taxon>
        <taxon>Protacanthopterygii</taxon>
        <taxon>Salmoniformes</taxon>
        <taxon>Salmonidae</taxon>
        <taxon>Salmoninae</taxon>
        <taxon>Oncorhynchus</taxon>
    </lineage>
</organism>
<dbReference type="GO" id="GO:0003676">
    <property type="term" value="F:nucleic acid binding"/>
    <property type="evidence" value="ECO:0007669"/>
    <property type="project" value="InterPro"/>
</dbReference>
<evidence type="ECO:0000313" key="2">
    <source>
        <dbReference type="Proteomes" id="UP000694402"/>
    </source>
</evidence>
<dbReference type="Ensembl" id="ENSOTST00005189903.1">
    <property type="protein sequence ID" value="ENSOTSP00005148651.1"/>
    <property type="gene ID" value="ENSOTSG00005051081.1"/>
</dbReference>
<dbReference type="Gene3D" id="3.30.420.10">
    <property type="entry name" value="Ribonuclease H-like superfamily/Ribonuclease H"/>
    <property type="match status" value="1"/>
</dbReference>
<accession>A0AAZ3S6B0</accession>
<proteinExistence type="predicted"/>
<evidence type="ECO:0008006" key="3">
    <source>
        <dbReference type="Google" id="ProtNLM"/>
    </source>
</evidence>
<dbReference type="GeneTree" id="ENSGT00990000211545"/>
<name>A0AAZ3S6B0_ONCTS</name>
<dbReference type="AlphaFoldDB" id="A0AAZ3S6B0"/>
<sequence length="108" mass="12903">MHGGGCIMLWVCLSSARTREFFRIKRNRIELSTWKILEENLVQSAFQQTLGDKFTFQKDNNLKYKTKYTLELLTKITLNVPEWPSYSFDLNRLENLWQDLIKNQLDRA</sequence>
<reference evidence="1" key="3">
    <citation type="submission" date="2025-09" db="UniProtKB">
        <authorList>
            <consortium name="Ensembl"/>
        </authorList>
    </citation>
    <scope>IDENTIFICATION</scope>
</reference>
<keyword evidence="2" id="KW-1185">Reference proteome</keyword>
<evidence type="ECO:0000313" key="1">
    <source>
        <dbReference type="Ensembl" id="ENSOTSP00005148651.1"/>
    </source>
</evidence>
<reference evidence="2" key="1">
    <citation type="journal article" date="2018" name="PLoS ONE">
        <title>Chinook salmon (Oncorhynchus tshawytscha) genome and transcriptome.</title>
        <authorList>
            <person name="Christensen K.A."/>
            <person name="Leong J.S."/>
            <person name="Sakhrani D."/>
            <person name="Biagi C.A."/>
            <person name="Minkley D.R."/>
            <person name="Withler R.E."/>
            <person name="Rondeau E.B."/>
            <person name="Koop B.F."/>
            <person name="Devlin R.H."/>
        </authorList>
    </citation>
    <scope>NUCLEOTIDE SEQUENCE [LARGE SCALE GENOMIC DNA]</scope>
</reference>